<feature type="compositionally biased region" description="Basic and acidic residues" evidence="4">
    <location>
        <begin position="589"/>
        <end position="598"/>
    </location>
</feature>
<keyword evidence="1" id="KW-0479">Metal-binding</keyword>
<keyword evidence="3" id="KW-0862">Zinc</keyword>
<dbReference type="PROSITE" id="PS01359">
    <property type="entry name" value="ZF_PHD_1"/>
    <property type="match status" value="1"/>
</dbReference>
<evidence type="ECO:0000256" key="2">
    <source>
        <dbReference type="ARBA" id="ARBA00022771"/>
    </source>
</evidence>
<reference evidence="5 6" key="1">
    <citation type="submission" date="2024-04" db="EMBL/GenBank/DDBJ databases">
        <title>Phyllosticta paracitricarpa is synonymous to the EU quarantine fungus P. citricarpa based on phylogenomic analyses.</title>
        <authorList>
            <consortium name="Lawrence Berkeley National Laboratory"/>
            <person name="Van Ingen-Buijs V.A."/>
            <person name="Van Westerhoven A.C."/>
            <person name="Haridas S."/>
            <person name="Skiadas P."/>
            <person name="Martin F."/>
            <person name="Groenewald J.Z."/>
            <person name="Crous P.W."/>
            <person name="Seidl M.F."/>
        </authorList>
    </citation>
    <scope>NUCLEOTIDE SEQUENCE [LARGE SCALE GENOMIC DNA]</scope>
    <source>
        <strain evidence="5 6">CBS 123374</strain>
    </source>
</reference>
<organism evidence="5 6">
    <name type="scientific">Phyllosticta capitalensis</name>
    <dbReference type="NCBI Taxonomy" id="121624"/>
    <lineage>
        <taxon>Eukaryota</taxon>
        <taxon>Fungi</taxon>
        <taxon>Dikarya</taxon>
        <taxon>Ascomycota</taxon>
        <taxon>Pezizomycotina</taxon>
        <taxon>Dothideomycetes</taxon>
        <taxon>Dothideomycetes incertae sedis</taxon>
        <taxon>Botryosphaeriales</taxon>
        <taxon>Phyllostictaceae</taxon>
        <taxon>Phyllosticta</taxon>
    </lineage>
</organism>
<evidence type="ECO:0008006" key="7">
    <source>
        <dbReference type="Google" id="ProtNLM"/>
    </source>
</evidence>
<dbReference type="Gene3D" id="3.30.40.10">
    <property type="entry name" value="Zinc/RING finger domain, C3HC4 (zinc finger)"/>
    <property type="match status" value="1"/>
</dbReference>
<dbReference type="SUPFAM" id="SSF57903">
    <property type="entry name" value="FYVE/PHD zinc finger"/>
    <property type="match status" value="1"/>
</dbReference>
<feature type="region of interest" description="Disordered" evidence="4">
    <location>
        <begin position="589"/>
        <end position="612"/>
    </location>
</feature>
<sequence length="786" mass="88420">MPAHSWPEKRIQNTLAIARSLHLGRRGPFLWRNLSKALDHHQHALEAQNRSLANDTPSTLPQNPVIWNFPDEQIASIVASHRDAVLHINLEALRPKTSTLNDSIERPDSLLFTMECQLVFTLFRKDNSVKWKHAAKYQDFRWATIKAFRNGNAIIDMEDSLKITARTFWGLEMQHQQNGPPVKQFGSQYSLRTAIKCRSASDNQTLLQFLGLDQQGISCDQEVRASWHHLPKCPNEDEGLALQLAKPNGPQSSHTLQVGMGWVAPTMSRVMKEISYEVREYESGNGGKALAADATDESTRPKLPRTTYRYGHVKSPLQHQRMVVQGYKCGFCSMRLFKEMLHLQLHLRLDHDRFVFTFKESSLAPHAAPDLHIEFTIVDGAEKQRSESLGNIQWIAPDRPFDIRAHLAGDESWIGGKMRKPPAGARLAALNASKRKKPEEVPDLPKPVRKQYKVPRIQDNKDLRLWAMHSRRPLSEGEEISEDDDSLAPSHLVSKIPHRIEKDPRLPRAAVHFMTRWNAHMAEERLDADRYLGDAVVRFFRHNGMWLRNTPGMLQEYLKKIGELNEDGLIDTEVYEFCKAGLQTNNQETDNKANEKIGEKRKRSIPSEGLDPSCLPGSLKKMKISGIEKKMSGVETIHGKENSTAVRVPPSNTPAKGSVLKTSLAMRESWPGETKTNAASLGKQETNRPTASGSGICACVCGKSVSAIDWQEAISCANAACPRRDFHLACLKLDQRIAGWKCDDCTTRDAVKSQLPNNHATVPQARLGQSGVTQSFKEWIAANTCM</sequence>
<evidence type="ECO:0000313" key="5">
    <source>
        <dbReference type="EMBL" id="KAK8235280.1"/>
    </source>
</evidence>
<keyword evidence="2" id="KW-0863">Zinc-finger</keyword>
<dbReference type="InterPro" id="IPR013083">
    <property type="entry name" value="Znf_RING/FYVE/PHD"/>
</dbReference>
<dbReference type="InterPro" id="IPR011011">
    <property type="entry name" value="Znf_FYVE_PHD"/>
</dbReference>
<proteinExistence type="predicted"/>
<evidence type="ECO:0000256" key="4">
    <source>
        <dbReference type="SAM" id="MobiDB-lite"/>
    </source>
</evidence>
<evidence type="ECO:0000256" key="3">
    <source>
        <dbReference type="ARBA" id="ARBA00022833"/>
    </source>
</evidence>
<name>A0ABR1YPA1_9PEZI</name>
<dbReference type="InterPro" id="IPR019786">
    <property type="entry name" value="Zinc_finger_PHD-type_CS"/>
</dbReference>
<comment type="caution">
    <text evidence="5">The sequence shown here is derived from an EMBL/GenBank/DDBJ whole genome shotgun (WGS) entry which is preliminary data.</text>
</comment>
<evidence type="ECO:0000313" key="6">
    <source>
        <dbReference type="Proteomes" id="UP001492380"/>
    </source>
</evidence>
<gene>
    <name evidence="5" type="ORF">HDK90DRAFT_240571</name>
</gene>
<accession>A0ABR1YPA1</accession>
<dbReference type="Proteomes" id="UP001492380">
    <property type="component" value="Unassembled WGS sequence"/>
</dbReference>
<keyword evidence="6" id="KW-1185">Reference proteome</keyword>
<dbReference type="CDD" id="cd21552">
    <property type="entry name" value="VEFS-box_ctSUZ12-like"/>
    <property type="match status" value="1"/>
</dbReference>
<protein>
    <recommendedName>
        <fullName evidence="7">C2H2-type domain-containing protein</fullName>
    </recommendedName>
</protein>
<evidence type="ECO:0000256" key="1">
    <source>
        <dbReference type="ARBA" id="ARBA00022723"/>
    </source>
</evidence>
<dbReference type="EMBL" id="JBBWRZ010000005">
    <property type="protein sequence ID" value="KAK8235280.1"/>
    <property type="molecule type" value="Genomic_DNA"/>
</dbReference>